<gene>
    <name evidence="2" type="ORF">niasHT_027190</name>
</gene>
<sequence>MLLPGGARSASSSNHRQTHTLAKKMTFEWVAELSGARLHSLRAHLATLWNNSREREEEDGQLQEQQTTEKK</sequence>
<evidence type="ECO:0000313" key="2">
    <source>
        <dbReference type="EMBL" id="KAL3104480.1"/>
    </source>
</evidence>
<protein>
    <submittedName>
        <fullName evidence="2">Uncharacterized protein</fullName>
    </submittedName>
</protein>
<dbReference type="EMBL" id="JBICBT010000710">
    <property type="protein sequence ID" value="KAL3104480.1"/>
    <property type="molecule type" value="Genomic_DNA"/>
</dbReference>
<proteinExistence type="predicted"/>
<name>A0ABD2KNE9_9BILA</name>
<feature type="region of interest" description="Disordered" evidence="1">
    <location>
        <begin position="50"/>
        <end position="71"/>
    </location>
</feature>
<keyword evidence="3" id="KW-1185">Reference proteome</keyword>
<dbReference type="Proteomes" id="UP001620626">
    <property type="component" value="Unassembled WGS sequence"/>
</dbReference>
<feature type="compositionally biased region" description="Polar residues" evidence="1">
    <location>
        <begin position="62"/>
        <end position="71"/>
    </location>
</feature>
<dbReference type="AlphaFoldDB" id="A0ABD2KNE9"/>
<reference evidence="2 3" key="1">
    <citation type="submission" date="2024-10" db="EMBL/GenBank/DDBJ databases">
        <authorList>
            <person name="Kim D."/>
        </authorList>
    </citation>
    <scope>NUCLEOTIDE SEQUENCE [LARGE SCALE GENOMIC DNA]</scope>
    <source>
        <strain evidence="2">BH-2024</strain>
    </source>
</reference>
<accession>A0ABD2KNE9</accession>
<comment type="caution">
    <text evidence="2">The sequence shown here is derived from an EMBL/GenBank/DDBJ whole genome shotgun (WGS) entry which is preliminary data.</text>
</comment>
<evidence type="ECO:0000313" key="3">
    <source>
        <dbReference type="Proteomes" id="UP001620626"/>
    </source>
</evidence>
<evidence type="ECO:0000256" key="1">
    <source>
        <dbReference type="SAM" id="MobiDB-lite"/>
    </source>
</evidence>
<organism evidence="2 3">
    <name type="scientific">Heterodera trifolii</name>
    <dbReference type="NCBI Taxonomy" id="157864"/>
    <lineage>
        <taxon>Eukaryota</taxon>
        <taxon>Metazoa</taxon>
        <taxon>Ecdysozoa</taxon>
        <taxon>Nematoda</taxon>
        <taxon>Chromadorea</taxon>
        <taxon>Rhabditida</taxon>
        <taxon>Tylenchina</taxon>
        <taxon>Tylenchomorpha</taxon>
        <taxon>Tylenchoidea</taxon>
        <taxon>Heteroderidae</taxon>
        <taxon>Heteroderinae</taxon>
        <taxon>Heterodera</taxon>
    </lineage>
</organism>